<dbReference type="InterPro" id="IPR001264">
    <property type="entry name" value="Glyco_trans_51"/>
</dbReference>
<evidence type="ECO:0000256" key="7">
    <source>
        <dbReference type="ARBA" id="ARBA00022801"/>
    </source>
</evidence>
<evidence type="ECO:0000256" key="10">
    <source>
        <dbReference type="ARBA" id="ARBA00022989"/>
    </source>
</evidence>
<dbReference type="InterPro" id="IPR001460">
    <property type="entry name" value="PCN-bd_Tpept"/>
</dbReference>
<keyword evidence="13" id="KW-0961">Cell wall biogenesis/degradation</keyword>
<dbReference type="PROSITE" id="PS50853">
    <property type="entry name" value="FN3"/>
    <property type="match status" value="1"/>
</dbReference>
<evidence type="ECO:0000256" key="3">
    <source>
        <dbReference type="ARBA" id="ARBA00022670"/>
    </source>
</evidence>
<keyword evidence="2" id="KW-0121">Carboxypeptidase</keyword>
<dbReference type="InterPro" id="IPR036116">
    <property type="entry name" value="FN3_sf"/>
</dbReference>
<dbReference type="InterPro" id="IPR003961">
    <property type="entry name" value="FN3_dom"/>
</dbReference>
<name>A0ABW5QU47_9BACL</name>
<dbReference type="InterPro" id="IPR013783">
    <property type="entry name" value="Ig-like_fold"/>
</dbReference>
<keyword evidence="8" id="KW-0133">Cell shape</keyword>
<evidence type="ECO:0000256" key="1">
    <source>
        <dbReference type="ARBA" id="ARBA00022475"/>
    </source>
</evidence>
<feature type="compositionally biased region" description="Acidic residues" evidence="16">
    <location>
        <begin position="798"/>
        <end position="807"/>
    </location>
</feature>
<protein>
    <submittedName>
        <fullName evidence="19">PBP1A family penicillin-binding protein</fullName>
    </submittedName>
</protein>
<accession>A0ABW5QU47</accession>
<keyword evidence="3" id="KW-0645">Protease</keyword>
<evidence type="ECO:0000256" key="6">
    <source>
        <dbReference type="ARBA" id="ARBA00022692"/>
    </source>
</evidence>
<feature type="transmembrane region" description="Helical" evidence="17">
    <location>
        <begin position="27"/>
        <end position="51"/>
    </location>
</feature>
<keyword evidence="4" id="KW-0328">Glycosyltransferase</keyword>
<dbReference type="InterPro" id="IPR023346">
    <property type="entry name" value="Lysozyme-like_dom_sf"/>
</dbReference>
<proteinExistence type="predicted"/>
<feature type="domain" description="Fibronectin type-III" evidence="18">
    <location>
        <begin position="649"/>
        <end position="747"/>
    </location>
</feature>
<evidence type="ECO:0000256" key="12">
    <source>
        <dbReference type="ARBA" id="ARBA00023268"/>
    </source>
</evidence>
<dbReference type="InterPro" id="IPR012338">
    <property type="entry name" value="Beta-lactam/transpept-like"/>
</dbReference>
<reference evidence="20" key="1">
    <citation type="journal article" date="2019" name="Int. J. Syst. Evol. Microbiol.">
        <title>The Global Catalogue of Microorganisms (GCM) 10K type strain sequencing project: providing services to taxonomists for standard genome sequencing and annotation.</title>
        <authorList>
            <consortium name="The Broad Institute Genomics Platform"/>
            <consortium name="The Broad Institute Genome Sequencing Center for Infectious Disease"/>
            <person name="Wu L."/>
            <person name="Ma J."/>
        </authorList>
    </citation>
    <scope>NUCLEOTIDE SEQUENCE [LARGE SCALE GENOMIC DNA]</scope>
    <source>
        <strain evidence="20">TISTR 1827</strain>
    </source>
</reference>
<feature type="region of interest" description="Disordered" evidence="16">
    <location>
        <begin position="1"/>
        <end position="20"/>
    </location>
</feature>
<organism evidence="19 20">
    <name type="scientific">Paenibacillus thailandensis</name>
    <dbReference type="NCBI Taxonomy" id="393250"/>
    <lineage>
        <taxon>Bacteria</taxon>
        <taxon>Bacillati</taxon>
        <taxon>Bacillota</taxon>
        <taxon>Bacilli</taxon>
        <taxon>Bacillales</taxon>
        <taxon>Paenibacillaceae</taxon>
        <taxon>Paenibacillus</taxon>
    </lineage>
</organism>
<evidence type="ECO:0000313" key="20">
    <source>
        <dbReference type="Proteomes" id="UP001597493"/>
    </source>
</evidence>
<keyword evidence="7" id="KW-0378">Hydrolase</keyword>
<dbReference type="Proteomes" id="UP001597493">
    <property type="component" value="Unassembled WGS sequence"/>
</dbReference>
<evidence type="ECO:0000256" key="8">
    <source>
        <dbReference type="ARBA" id="ARBA00022960"/>
    </source>
</evidence>
<dbReference type="SUPFAM" id="SSF56601">
    <property type="entry name" value="beta-lactamase/transpeptidase-like"/>
    <property type="match status" value="1"/>
</dbReference>
<dbReference type="Gene3D" id="1.10.3810.10">
    <property type="entry name" value="Biosynthetic peptidoglycan transglycosylase-like"/>
    <property type="match status" value="1"/>
</dbReference>
<dbReference type="InterPro" id="IPR036950">
    <property type="entry name" value="PBP_transglycosylase"/>
</dbReference>
<evidence type="ECO:0000256" key="2">
    <source>
        <dbReference type="ARBA" id="ARBA00022645"/>
    </source>
</evidence>
<keyword evidence="1" id="KW-1003">Cell membrane</keyword>
<dbReference type="Pfam" id="PF00905">
    <property type="entry name" value="Transpeptidase"/>
    <property type="match status" value="1"/>
</dbReference>
<comment type="catalytic activity">
    <reaction evidence="14">
        <text>Preferential cleavage: (Ac)2-L-Lys-D-Ala-|-D-Ala. Also transpeptidation of peptidyl-alanyl moieties that are N-acyl substituents of D-alanine.</text>
        <dbReference type="EC" id="3.4.16.4"/>
    </reaction>
</comment>
<comment type="caution">
    <text evidence="19">The sequence shown here is derived from an EMBL/GenBank/DDBJ whole genome shotgun (WGS) entry which is preliminary data.</text>
</comment>
<sequence length="839" mass="91232">MVADKPGSRSNSRNTGKKKKKRSPRKWFFGLFFTVVIAIICGIIGYLLIILNGERILSENAEKFVIGEPSVIYDANGVEVAQLVDQQNNRDSADYSEIPKQLIEAVVATEDQRFYEHSGIDLWAIGRALVKDVIARSAVEGGSTITQQLAKNMFLTSDKTFFRKATEASIAVALENKMSKEEIITMYLNRIYMGKGVYGVKAAAKLYFDKDLQDLELWEMATLAGMPKAPSRYNPLSNPELSKERRGVVLQLMYDQGLITQSEMEEAKAVDYVAPDNIEETDNNAYPAFIDYVVDEALKVMPDITEDELRIGGYSIYTTLNQQAQKAVEEEFADDSNFESSVDDQKVQGAMVIMDHSDGAIQAIAGGRDYVRKGLNRAQVQRQPGSAFKPIVSYGPALESGDYTPSTVLENDQRCFGSYCPKDAHGATPVTMLKAVEESRNLPAVWMLNQIGLSTGMKFAEKLGFEFEDQDKNLTIALGGMTKGVTPLQMATAYSAFANDGVSVEAHAIVKIENRAKNAVYKFKGSKGERVMKESTASYMTEMLQAVVQSGTGKKAAMNRPVAGKTGTTQHGLQGFDSSANRDVWFVGYTPQWTAAVWMGYDKTDEQHVLKNSSGQAAAMFSKVMTKAMEGMEKGSFSQAPSTPEPTPTPTKLAEVNGFTANFLPEEMKVQLSWNAAPGEGITYQIFRKEAEAASFEPFLDSVSGTTAEDINISLGMTYQYYVVAYDPATNSTSDPSATVTVEIPEAELEFPEVTPEPTPTPGDTVEPEIPPVVTEPPVETPVETPGEGTETPPPGTDSEEQPDQGDADNGSDPAAGSEIGVGEGDGIGIDTNQGVAVP</sequence>
<evidence type="ECO:0000256" key="17">
    <source>
        <dbReference type="SAM" id="Phobius"/>
    </source>
</evidence>
<evidence type="ECO:0000256" key="9">
    <source>
        <dbReference type="ARBA" id="ARBA00022984"/>
    </source>
</evidence>
<dbReference type="InterPro" id="IPR050396">
    <property type="entry name" value="Glycosyltr_51/Transpeptidase"/>
</dbReference>
<evidence type="ECO:0000313" key="19">
    <source>
        <dbReference type="EMBL" id="MFD2659673.1"/>
    </source>
</evidence>
<evidence type="ECO:0000256" key="16">
    <source>
        <dbReference type="SAM" id="MobiDB-lite"/>
    </source>
</evidence>
<comment type="catalytic activity">
    <reaction evidence="15">
        <text>[GlcNAc-(1-&gt;4)-Mur2Ac(oyl-L-Ala-gamma-D-Glu-L-Lys-D-Ala-D-Ala)](n)-di-trans,octa-cis-undecaprenyl diphosphate + beta-D-GlcNAc-(1-&gt;4)-Mur2Ac(oyl-L-Ala-gamma-D-Glu-L-Lys-D-Ala-D-Ala)-di-trans,octa-cis-undecaprenyl diphosphate = [GlcNAc-(1-&gt;4)-Mur2Ac(oyl-L-Ala-gamma-D-Glu-L-Lys-D-Ala-D-Ala)](n+1)-di-trans,octa-cis-undecaprenyl diphosphate + di-trans,octa-cis-undecaprenyl diphosphate + H(+)</text>
        <dbReference type="Rhea" id="RHEA:23708"/>
        <dbReference type="Rhea" id="RHEA-COMP:9602"/>
        <dbReference type="Rhea" id="RHEA-COMP:9603"/>
        <dbReference type="ChEBI" id="CHEBI:15378"/>
        <dbReference type="ChEBI" id="CHEBI:58405"/>
        <dbReference type="ChEBI" id="CHEBI:60033"/>
        <dbReference type="ChEBI" id="CHEBI:78435"/>
        <dbReference type="EC" id="2.4.99.28"/>
    </reaction>
</comment>
<feature type="region of interest" description="Disordered" evidence="16">
    <location>
        <begin position="747"/>
        <end position="839"/>
    </location>
</feature>
<dbReference type="Gene3D" id="3.40.710.10">
    <property type="entry name" value="DD-peptidase/beta-lactamase superfamily"/>
    <property type="match status" value="1"/>
</dbReference>
<keyword evidence="11 17" id="KW-0472">Membrane</keyword>
<keyword evidence="5" id="KW-0808">Transferase</keyword>
<evidence type="ECO:0000256" key="15">
    <source>
        <dbReference type="ARBA" id="ARBA00049902"/>
    </source>
</evidence>
<dbReference type="PANTHER" id="PTHR32282:SF32">
    <property type="entry name" value="PENICILLIN-BINDING PROTEIN 2A"/>
    <property type="match status" value="1"/>
</dbReference>
<dbReference type="SUPFAM" id="SSF53955">
    <property type="entry name" value="Lysozyme-like"/>
    <property type="match status" value="1"/>
</dbReference>
<dbReference type="EMBL" id="JBHUMY010000006">
    <property type="protein sequence ID" value="MFD2659673.1"/>
    <property type="molecule type" value="Genomic_DNA"/>
</dbReference>
<dbReference type="PANTHER" id="PTHR32282">
    <property type="entry name" value="BINDING PROTEIN TRANSPEPTIDASE, PUTATIVE-RELATED"/>
    <property type="match status" value="1"/>
</dbReference>
<keyword evidence="6 17" id="KW-0812">Transmembrane</keyword>
<keyword evidence="12" id="KW-0511">Multifunctional enzyme</keyword>
<dbReference type="NCBIfam" id="TIGR02074">
    <property type="entry name" value="PBP_1a_fam"/>
    <property type="match status" value="1"/>
</dbReference>
<keyword evidence="9" id="KW-0573">Peptidoglycan synthesis</keyword>
<evidence type="ECO:0000256" key="13">
    <source>
        <dbReference type="ARBA" id="ARBA00023316"/>
    </source>
</evidence>
<evidence type="ECO:0000256" key="11">
    <source>
        <dbReference type="ARBA" id="ARBA00023136"/>
    </source>
</evidence>
<evidence type="ECO:0000259" key="18">
    <source>
        <dbReference type="PROSITE" id="PS50853"/>
    </source>
</evidence>
<dbReference type="Gene3D" id="2.60.40.10">
    <property type="entry name" value="Immunoglobulins"/>
    <property type="match status" value="1"/>
</dbReference>
<feature type="compositionally biased region" description="Low complexity" evidence="16">
    <location>
        <begin position="776"/>
        <end position="791"/>
    </location>
</feature>
<dbReference type="Pfam" id="PF00912">
    <property type="entry name" value="Transgly"/>
    <property type="match status" value="1"/>
</dbReference>
<keyword evidence="10 17" id="KW-1133">Transmembrane helix</keyword>
<gene>
    <name evidence="19" type="ORF">ACFSW5_05260</name>
</gene>
<evidence type="ECO:0000256" key="14">
    <source>
        <dbReference type="ARBA" id="ARBA00034000"/>
    </source>
</evidence>
<evidence type="ECO:0000256" key="5">
    <source>
        <dbReference type="ARBA" id="ARBA00022679"/>
    </source>
</evidence>
<dbReference type="RefSeq" id="WP_379270363.1">
    <property type="nucleotide sequence ID" value="NZ_JBHUGT010000023.1"/>
</dbReference>
<dbReference type="SUPFAM" id="SSF49265">
    <property type="entry name" value="Fibronectin type III"/>
    <property type="match status" value="1"/>
</dbReference>
<keyword evidence="20" id="KW-1185">Reference proteome</keyword>
<evidence type="ECO:0000256" key="4">
    <source>
        <dbReference type="ARBA" id="ARBA00022676"/>
    </source>
</evidence>